<keyword evidence="1" id="KW-0812">Transmembrane</keyword>
<feature type="non-terminal residue" evidence="2">
    <location>
        <position position="1"/>
    </location>
</feature>
<proteinExistence type="predicted"/>
<dbReference type="EMBL" id="BARS01041939">
    <property type="protein sequence ID" value="GAG37650.1"/>
    <property type="molecule type" value="Genomic_DNA"/>
</dbReference>
<protein>
    <recommendedName>
        <fullName evidence="3">DZANK-type domain-containing protein</fullName>
    </recommendedName>
</protein>
<feature type="non-terminal residue" evidence="2">
    <location>
        <position position="251"/>
    </location>
</feature>
<feature type="transmembrane region" description="Helical" evidence="1">
    <location>
        <begin position="207"/>
        <end position="228"/>
    </location>
</feature>
<keyword evidence="1" id="KW-0472">Membrane</keyword>
<feature type="transmembrane region" description="Helical" evidence="1">
    <location>
        <begin position="133"/>
        <end position="155"/>
    </location>
</feature>
<comment type="caution">
    <text evidence="2">The sequence shown here is derived from an EMBL/GenBank/DDBJ whole genome shotgun (WGS) entry which is preliminary data.</text>
</comment>
<dbReference type="AlphaFoldDB" id="X0X3Q7"/>
<evidence type="ECO:0000256" key="1">
    <source>
        <dbReference type="SAM" id="Phobius"/>
    </source>
</evidence>
<keyword evidence="1" id="KW-1133">Transmembrane helix</keyword>
<name>X0X3Q7_9ZZZZ</name>
<feature type="transmembrane region" description="Helical" evidence="1">
    <location>
        <begin position="167"/>
        <end position="186"/>
    </location>
</feature>
<accession>X0X3Q7</accession>
<gene>
    <name evidence="2" type="ORF">S01H1_63694</name>
</gene>
<evidence type="ECO:0000313" key="2">
    <source>
        <dbReference type="EMBL" id="GAG37650.1"/>
    </source>
</evidence>
<sequence length="251" mass="28448">VICEIMSKNNEKKIKYCVYCGVGVEKNKTYCPNCGKLIIKLKPSETPAEPRPIHKPVPTQRVEISRKCPGCGSIVTSTILEQCPICNATLEKIPDVRKIAIQKKPGLIFTDKKFEPEQKFILKKDKWNLKEGINIFGTCIYVYIIAFFLIYFLLVFQGEGDSIEQNIQMLIVSQIPEMLIAIYPIYYILSKNHSYSKLGFSKDSKKILIGISIGVIGAISLILLNLLYNSLISYLAEIGFDFFDMETEITI</sequence>
<organism evidence="2">
    <name type="scientific">marine sediment metagenome</name>
    <dbReference type="NCBI Taxonomy" id="412755"/>
    <lineage>
        <taxon>unclassified sequences</taxon>
        <taxon>metagenomes</taxon>
        <taxon>ecological metagenomes</taxon>
    </lineage>
</organism>
<reference evidence="2" key="1">
    <citation type="journal article" date="2014" name="Front. Microbiol.">
        <title>High frequency of phylogenetically diverse reductive dehalogenase-homologous genes in deep subseafloor sedimentary metagenomes.</title>
        <authorList>
            <person name="Kawai M."/>
            <person name="Futagami T."/>
            <person name="Toyoda A."/>
            <person name="Takaki Y."/>
            <person name="Nishi S."/>
            <person name="Hori S."/>
            <person name="Arai W."/>
            <person name="Tsubouchi T."/>
            <person name="Morono Y."/>
            <person name="Uchiyama I."/>
            <person name="Ito T."/>
            <person name="Fujiyama A."/>
            <person name="Inagaki F."/>
            <person name="Takami H."/>
        </authorList>
    </citation>
    <scope>NUCLEOTIDE SEQUENCE</scope>
    <source>
        <strain evidence="2">Expedition CK06-06</strain>
    </source>
</reference>
<evidence type="ECO:0008006" key="3">
    <source>
        <dbReference type="Google" id="ProtNLM"/>
    </source>
</evidence>